<organism evidence="1 2">
    <name type="scientific">Comamonas aquatica</name>
    <dbReference type="NCBI Taxonomy" id="225991"/>
    <lineage>
        <taxon>Bacteria</taxon>
        <taxon>Pseudomonadati</taxon>
        <taxon>Pseudomonadota</taxon>
        <taxon>Betaproteobacteria</taxon>
        <taxon>Burkholderiales</taxon>
        <taxon>Comamonadaceae</taxon>
        <taxon>Comamonas</taxon>
    </lineage>
</organism>
<protein>
    <submittedName>
        <fullName evidence="1">Uncharacterized protein</fullName>
    </submittedName>
</protein>
<dbReference type="RefSeq" id="WP_279851970.1">
    <property type="nucleotide sequence ID" value="NZ_JAOCIA010000018.1"/>
</dbReference>
<dbReference type="Proteomes" id="UP001161294">
    <property type="component" value="Unassembled WGS sequence"/>
</dbReference>
<gene>
    <name evidence="1" type="ORF">N5J23_11260</name>
</gene>
<comment type="caution">
    <text evidence="1">The sequence shown here is derived from an EMBL/GenBank/DDBJ whole genome shotgun (WGS) entry which is preliminary data.</text>
</comment>
<evidence type="ECO:0000313" key="1">
    <source>
        <dbReference type="EMBL" id="MDH2006118.1"/>
    </source>
</evidence>
<name>A0AA43AV46_9BURK</name>
<accession>A0AA43AV46</accession>
<dbReference type="EMBL" id="JAOCJW010000020">
    <property type="protein sequence ID" value="MDH2006118.1"/>
    <property type="molecule type" value="Genomic_DNA"/>
</dbReference>
<proteinExistence type="predicted"/>
<sequence length="52" mass="5635">MQTDLALHGLAADDLRRSLSAQRLVQLAQQAPDARIDPCPGRRGGQRALVEV</sequence>
<evidence type="ECO:0000313" key="2">
    <source>
        <dbReference type="Proteomes" id="UP001161294"/>
    </source>
</evidence>
<dbReference type="AlphaFoldDB" id="A0AA43AV46"/>
<reference evidence="1" key="1">
    <citation type="submission" date="2022-09" db="EMBL/GenBank/DDBJ databases">
        <title>Intensive care unit water sources are persistently colonized with multi-drug resistant bacteria and are the site of extensive horizontal gene transfer of antibiotic resistance genes.</title>
        <authorList>
            <person name="Diorio-Toth L."/>
        </authorList>
    </citation>
    <scope>NUCLEOTIDE SEQUENCE</scope>
    <source>
        <strain evidence="1">GD03686</strain>
    </source>
</reference>